<evidence type="ECO:0000313" key="2">
    <source>
        <dbReference type="EMBL" id="SEB14905.1"/>
    </source>
</evidence>
<feature type="transmembrane region" description="Helical" evidence="1">
    <location>
        <begin position="6"/>
        <end position="23"/>
    </location>
</feature>
<gene>
    <name evidence="2" type="ORF">SAMN05660964_03826</name>
</gene>
<proteinExistence type="predicted"/>
<dbReference type="Proteomes" id="UP000199397">
    <property type="component" value="Unassembled WGS sequence"/>
</dbReference>
<keyword evidence="3" id="KW-1185">Reference proteome</keyword>
<sequence>MEKEKMPWWGWGVLIFILINIFSPSNNSTTKFDSGSPQTPTSFVRSLIEKVAILGLESVVKELFTSPDPAKEYVQVSVNNAGEMVLNTFFPAAFAAEHNIDFSKPESEIKQKIAEIDKKIQEDIDSCTEMVIYKGITNQVQRLEERYSCFIAKGYTDNDVIYANAKQQAKTI</sequence>
<name>A0A1H4GZ96_9GAMM</name>
<protein>
    <submittedName>
        <fullName evidence="2">Uncharacterized protein</fullName>
    </submittedName>
</protein>
<dbReference type="EMBL" id="FNQP01000062">
    <property type="protein sequence ID" value="SEB14905.1"/>
    <property type="molecule type" value="Genomic_DNA"/>
</dbReference>
<dbReference type="RefSeq" id="WP_093071210.1">
    <property type="nucleotide sequence ID" value="NZ_FNQP01000062.1"/>
</dbReference>
<keyword evidence="1" id="KW-1133">Transmembrane helix</keyword>
<organism evidence="2 3">
    <name type="scientific">Thiothrix caldifontis</name>
    <dbReference type="NCBI Taxonomy" id="525918"/>
    <lineage>
        <taxon>Bacteria</taxon>
        <taxon>Pseudomonadati</taxon>
        <taxon>Pseudomonadota</taxon>
        <taxon>Gammaproteobacteria</taxon>
        <taxon>Thiotrichales</taxon>
        <taxon>Thiotrichaceae</taxon>
        <taxon>Thiothrix</taxon>
    </lineage>
</organism>
<dbReference type="AlphaFoldDB" id="A0A1H4GZ96"/>
<keyword evidence="1" id="KW-0472">Membrane</keyword>
<keyword evidence="1" id="KW-0812">Transmembrane</keyword>
<reference evidence="2 3" key="1">
    <citation type="submission" date="2016-10" db="EMBL/GenBank/DDBJ databases">
        <authorList>
            <person name="de Groot N.N."/>
        </authorList>
    </citation>
    <scope>NUCLEOTIDE SEQUENCE [LARGE SCALE GENOMIC DNA]</scope>
    <source>
        <strain evidence="2 3">DSM 21228</strain>
    </source>
</reference>
<evidence type="ECO:0000256" key="1">
    <source>
        <dbReference type="SAM" id="Phobius"/>
    </source>
</evidence>
<evidence type="ECO:0000313" key="3">
    <source>
        <dbReference type="Proteomes" id="UP000199397"/>
    </source>
</evidence>
<accession>A0A1H4GZ96</accession>